<dbReference type="CDD" id="cd00200">
    <property type="entry name" value="WD40"/>
    <property type="match status" value="1"/>
</dbReference>
<dbReference type="GO" id="GO:0000462">
    <property type="term" value="P:maturation of SSU-rRNA from tricistronic rRNA transcript (SSU-rRNA, 5.8S rRNA, LSU-rRNA)"/>
    <property type="evidence" value="ECO:0007669"/>
    <property type="project" value="TreeGrafter"/>
</dbReference>
<dbReference type="InterPro" id="IPR015943">
    <property type="entry name" value="WD40/YVTN_repeat-like_dom_sf"/>
</dbReference>
<comment type="caution">
    <text evidence="12">The sequence shown here is derived from an EMBL/GenBank/DDBJ whole genome shotgun (WGS) entry which is preliminary data.</text>
</comment>
<dbReference type="SMART" id="SM00320">
    <property type="entry name" value="WD40"/>
    <property type="match status" value="5"/>
</dbReference>
<evidence type="ECO:0000313" key="12">
    <source>
        <dbReference type="EMBL" id="RZC32691.1"/>
    </source>
</evidence>
<keyword evidence="7" id="KW-0687">Ribonucleoprotein</keyword>
<feature type="domain" description="Sof1-like protein" evidence="11">
    <location>
        <begin position="354"/>
        <end position="425"/>
    </location>
</feature>
<feature type="repeat" description="WD" evidence="9">
    <location>
        <begin position="105"/>
        <end position="137"/>
    </location>
</feature>
<proteinExistence type="inferred from homology"/>
<feature type="repeat" description="WD" evidence="9">
    <location>
        <begin position="62"/>
        <end position="96"/>
    </location>
</feature>
<comment type="similarity">
    <text evidence="2">Belongs to the WD repeat DCAF13/WDSOF1 family.</text>
</comment>
<dbReference type="GO" id="GO:0003824">
    <property type="term" value="F:catalytic activity"/>
    <property type="evidence" value="ECO:0007669"/>
    <property type="project" value="InterPro"/>
</dbReference>
<dbReference type="PROSITE" id="PS00678">
    <property type="entry name" value="WD_REPEATS_1"/>
    <property type="match status" value="1"/>
</dbReference>
<dbReference type="Pfam" id="PF00378">
    <property type="entry name" value="ECH_1"/>
    <property type="match status" value="1"/>
</dbReference>
<evidence type="ECO:0000256" key="10">
    <source>
        <dbReference type="RuleBase" id="RU003707"/>
    </source>
</evidence>
<dbReference type="GO" id="GO:0032040">
    <property type="term" value="C:small-subunit processome"/>
    <property type="evidence" value="ECO:0007669"/>
    <property type="project" value="TreeGrafter"/>
</dbReference>
<evidence type="ECO:0000259" key="11">
    <source>
        <dbReference type="Pfam" id="PF04158"/>
    </source>
</evidence>
<protein>
    <recommendedName>
        <fullName evidence="3">DDB1- and CUL4-associated factor 13</fullName>
    </recommendedName>
    <alternativeName>
        <fullName evidence="8">WD repeat and SOF domain-containing protein 1</fullName>
    </alternativeName>
</protein>
<comment type="subcellular location">
    <subcellularLocation>
        <location evidence="1">Nucleus</location>
        <location evidence="1">Nucleolus</location>
    </subcellularLocation>
</comment>
<dbReference type="FunFam" id="2.130.10.10:FF:000132">
    <property type="entry name" value="DDB1- and CUL4-associated factor 13"/>
    <property type="match status" value="1"/>
</dbReference>
<dbReference type="InterPro" id="IPR051733">
    <property type="entry name" value="WD_repeat_DCAF13/WDSOF1"/>
</dbReference>
<dbReference type="OrthoDB" id="10249065at2759"/>
<accession>A0A482VIF6</accession>
<evidence type="ECO:0000256" key="4">
    <source>
        <dbReference type="ARBA" id="ARBA00022574"/>
    </source>
</evidence>
<dbReference type="FunFam" id="2.130.10.10:FF:000826">
    <property type="entry name" value="DDB1- and CUL4-associated factor 13"/>
    <property type="match status" value="1"/>
</dbReference>
<evidence type="ECO:0000256" key="9">
    <source>
        <dbReference type="PROSITE-ProRule" id="PRU00221"/>
    </source>
</evidence>
<dbReference type="PROSITE" id="PS50082">
    <property type="entry name" value="WD_REPEATS_2"/>
    <property type="match status" value="4"/>
</dbReference>
<dbReference type="PROSITE" id="PS50294">
    <property type="entry name" value="WD_REPEATS_REGION"/>
    <property type="match status" value="2"/>
</dbReference>
<dbReference type="STRING" id="1661398.A0A482VIF6"/>
<dbReference type="InterPro" id="IPR019775">
    <property type="entry name" value="WD40_repeat_CS"/>
</dbReference>
<dbReference type="SUPFAM" id="SSF50978">
    <property type="entry name" value="WD40 repeat-like"/>
    <property type="match status" value="1"/>
</dbReference>
<feature type="repeat" description="WD" evidence="9">
    <location>
        <begin position="278"/>
        <end position="319"/>
    </location>
</feature>
<comment type="similarity">
    <text evidence="10">Belongs to the enoyl-CoA hydratase/isomerase family.</text>
</comment>
<dbReference type="InterPro" id="IPR007287">
    <property type="entry name" value="Sof1"/>
</dbReference>
<dbReference type="Pfam" id="PF00400">
    <property type="entry name" value="WD40"/>
    <property type="match status" value="4"/>
</dbReference>
<dbReference type="PROSITE" id="PS00166">
    <property type="entry name" value="ENOYL_COA_HYDRATASE"/>
    <property type="match status" value="1"/>
</dbReference>
<dbReference type="GO" id="GO:0016567">
    <property type="term" value="P:protein ubiquitination"/>
    <property type="evidence" value="ECO:0007669"/>
    <property type="project" value="UniProtKB-UniPathway"/>
</dbReference>
<keyword evidence="13" id="KW-1185">Reference proteome</keyword>
<dbReference type="InterPro" id="IPR001753">
    <property type="entry name" value="Enoyl-CoA_hydra/iso"/>
</dbReference>
<dbReference type="CDD" id="cd06558">
    <property type="entry name" value="crotonase-like"/>
    <property type="match status" value="1"/>
</dbReference>
<dbReference type="PANTHER" id="PTHR22851">
    <property type="entry name" value="U3 SMALL NUCLEOLAR RNA U3 SNORNA ASSOCIATED PROTEIN"/>
    <property type="match status" value="1"/>
</dbReference>
<evidence type="ECO:0000256" key="7">
    <source>
        <dbReference type="ARBA" id="ARBA00023274"/>
    </source>
</evidence>
<dbReference type="SUPFAM" id="SSF52096">
    <property type="entry name" value="ClpP/crotonase"/>
    <property type="match status" value="1"/>
</dbReference>
<evidence type="ECO:0000256" key="3">
    <source>
        <dbReference type="ARBA" id="ARBA00021762"/>
    </source>
</evidence>
<dbReference type="InterPro" id="IPR001680">
    <property type="entry name" value="WD40_rpt"/>
</dbReference>
<evidence type="ECO:0000256" key="2">
    <source>
        <dbReference type="ARBA" id="ARBA00005649"/>
    </source>
</evidence>
<dbReference type="Pfam" id="PF04158">
    <property type="entry name" value="Sof1"/>
    <property type="match status" value="1"/>
</dbReference>
<evidence type="ECO:0000256" key="8">
    <source>
        <dbReference type="ARBA" id="ARBA00032239"/>
    </source>
</evidence>
<keyword evidence="5" id="KW-0677">Repeat</keyword>
<gene>
    <name evidence="12" type="ORF">BDFB_003934</name>
</gene>
<evidence type="ECO:0000313" key="13">
    <source>
        <dbReference type="Proteomes" id="UP000292052"/>
    </source>
</evidence>
<dbReference type="Gene3D" id="1.10.287.2460">
    <property type="match status" value="1"/>
</dbReference>
<dbReference type="Gene3D" id="2.130.10.10">
    <property type="entry name" value="YVTN repeat-like/Quinoprotein amine dehydrogenase"/>
    <property type="match status" value="2"/>
</dbReference>
<sequence length="723" mass="81736">MKVKVISRNPDDYLRETKHDIHKVPRNFDPSLHPFEAAREYTRALNAVKLEKVFAKPFIGNLDGHRDGVSCISKHPKQLSVLISGAYDGEIRVWDLPQKICIRDFVAHEGIIRGVSYNNSGDNFITLGDDKTIKTWKSESPQFGEEEEPINTVISKTVLTGVSHHINEPIFATSGEICQIWEETRNEPVRSFEWGVDSLHDIAFNPVEPNLLASCASDRSIILYDIRDSGPLRKVVMNLKTNKICWNPMEAFIFTSANEDYNLYTFDTRNLKHPVNVHMDHVGAVTYIDYAPTGKEFVSGSYDKSVRIFETSKGHSREIYHTKRMQRLTCVQWSLDNKYILSGSDEMNIRIWKARASEKLGPLKPREKAALNYNEALKEKYASHPKIRRIARHRHIPKHIYNAQKELRTIKEKSKRKEANLNLEQYHMNQKEGNMFSKNNTILTEKIGEIVTIGINRPEKRNCVDPNTARLLTKAIEDFENDDSLRAAVLYGTGGNFCAGYDLKSLAEMDAEPESPISEQGQMGPTLRFIKKPMVAAISGYAVAGGLELALMCDLRVMEETAVLGVYCRRFGVPLMDGGTVRLQAIVGLSRALDLILTGRSLNAKEAFEWGVANRIVACGTALGQAINLASSLTKFPQECMLTDRNSTYNAAFNSAYHELLRYEQNHGINVIKTESVEGAKRFVAGVGRHGKSTNLREKELKYWEKEFETKSKNVNMDSAAER</sequence>
<name>A0A482VIF6_ASBVE</name>
<dbReference type="UniPathway" id="UPA00143"/>
<reference evidence="12 13" key="1">
    <citation type="submission" date="2017-03" db="EMBL/GenBank/DDBJ databases">
        <title>Genome of the blue death feigning beetle - Asbolus verrucosus.</title>
        <authorList>
            <person name="Rider S.D."/>
        </authorList>
    </citation>
    <scope>NUCLEOTIDE SEQUENCE [LARGE SCALE GENOMIC DNA]</scope>
    <source>
        <strain evidence="12">Butters</strain>
        <tissue evidence="12">Head and leg muscle</tissue>
    </source>
</reference>
<evidence type="ECO:0000256" key="1">
    <source>
        <dbReference type="ARBA" id="ARBA00004604"/>
    </source>
</evidence>
<feature type="repeat" description="WD" evidence="9">
    <location>
        <begin position="321"/>
        <end position="362"/>
    </location>
</feature>
<dbReference type="NCBIfam" id="NF006108">
    <property type="entry name" value="PRK08259.1"/>
    <property type="match status" value="1"/>
</dbReference>
<organism evidence="12 13">
    <name type="scientific">Asbolus verrucosus</name>
    <name type="common">Desert ironclad beetle</name>
    <dbReference type="NCBI Taxonomy" id="1661398"/>
    <lineage>
        <taxon>Eukaryota</taxon>
        <taxon>Metazoa</taxon>
        <taxon>Ecdysozoa</taxon>
        <taxon>Arthropoda</taxon>
        <taxon>Hexapoda</taxon>
        <taxon>Insecta</taxon>
        <taxon>Pterygota</taxon>
        <taxon>Neoptera</taxon>
        <taxon>Endopterygota</taxon>
        <taxon>Coleoptera</taxon>
        <taxon>Polyphaga</taxon>
        <taxon>Cucujiformia</taxon>
        <taxon>Tenebrionidae</taxon>
        <taxon>Pimeliinae</taxon>
        <taxon>Asbolus</taxon>
    </lineage>
</organism>
<evidence type="ECO:0000256" key="6">
    <source>
        <dbReference type="ARBA" id="ARBA00023242"/>
    </source>
</evidence>
<keyword evidence="4 9" id="KW-0853">WD repeat</keyword>
<dbReference type="Gene3D" id="3.90.226.10">
    <property type="entry name" value="2-enoyl-CoA Hydratase, Chain A, domain 1"/>
    <property type="match status" value="1"/>
</dbReference>
<dbReference type="PANTHER" id="PTHR22851:SF0">
    <property type="entry name" value="DDB1- AND CUL4-ASSOCIATED FACTOR 13"/>
    <property type="match status" value="1"/>
</dbReference>
<dbReference type="Proteomes" id="UP000292052">
    <property type="component" value="Unassembled WGS sequence"/>
</dbReference>
<dbReference type="EMBL" id="QDEB01095285">
    <property type="protein sequence ID" value="RZC32691.1"/>
    <property type="molecule type" value="Genomic_DNA"/>
</dbReference>
<dbReference type="AlphaFoldDB" id="A0A482VIF6"/>
<evidence type="ECO:0000256" key="5">
    <source>
        <dbReference type="ARBA" id="ARBA00022737"/>
    </source>
</evidence>
<dbReference type="InterPro" id="IPR029045">
    <property type="entry name" value="ClpP/crotonase-like_dom_sf"/>
</dbReference>
<keyword evidence="6" id="KW-0539">Nucleus</keyword>
<dbReference type="InterPro" id="IPR018376">
    <property type="entry name" value="Enoyl-CoA_hyd/isom_CS"/>
</dbReference>
<dbReference type="InterPro" id="IPR036322">
    <property type="entry name" value="WD40_repeat_dom_sf"/>
</dbReference>